<keyword evidence="1 5" id="KW-0489">Methyltransferase</keyword>
<dbReference type="CDD" id="cd02440">
    <property type="entry name" value="AdoMet_MTases"/>
    <property type="match status" value="1"/>
</dbReference>
<keyword evidence="4" id="KW-0732">Signal</keyword>
<accession>A0A0L8VCW3</accession>
<evidence type="ECO:0000256" key="4">
    <source>
        <dbReference type="SAM" id="SignalP"/>
    </source>
</evidence>
<protein>
    <submittedName>
        <fullName evidence="5">Putative O-methyltransferase</fullName>
    </submittedName>
</protein>
<dbReference type="SUPFAM" id="SSF53335">
    <property type="entry name" value="S-adenosyl-L-methionine-dependent methyltransferases"/>
    <property type="match status" value="1"/>
</dbReference>
<dbReference type="InterPro" id="IPR002935">
    <property type="entry name" value="SAM_O-MeTrfase"/>
</dbReference>
<dbReference type="PANTHER" id="PTHR43167:SF1">
    <property type="entry name" value="PUTATIVE (AFU_ORTHOLOGUE AFUA_6G01830)-RELATED"/>
    <property type="match status" value="1"/>
</dbReference>
<evidence type="ECO:0000313" key="6">
    <source>
        <dbReference type="Proteomes" id="UP000036958"/>
    </source>
</evidence>
<name>A0A0L8VCW3_9BACT</name>
<feature type="chain" id="PRO_5005591637" evidence="4">
    <location>
        <begin position="27"/>
        <end position="217"/>
    </location>
</feature>
<dbReference type="AlphaFoldDB" id="A0A0L8VCW3"/>
<comment type="caution">
    <text evidence="5">The sequence shown here is derived from an EMBL/GenBank/DDBJ whole genome shotgun (WGS) entry which is preliminary data.</text>
</comment>
<dbReference type="Proteomes" id="UP000036958">
    <property type="component" value="Unassembled WGS sequence"/>
</dbReference>
<reference evidence="6" key="1">
    <citation type="submission" date="2015-07" db="EMBL/GenBank/DDBJ databases">
        <title>Genome sequencing of Sunxiuqinia dokdonensis strain SK.</title>
        <authorList>
            <person name="Ahn S."/>
            <person name="Kim B.-C."/>
        </authorList>
    </citation>
    <scope>NUCLEOTIDE SEQUENCE [LARGE SCALE GENOMIC DNA]</scope>
    <source>
        <strain evidence="6">SK</strain>
    </source>
</reference>
<dbReference type="EMBL" id="LGIA01000042">
    <property type="protein sequence ID" value="KOH46173.1"/>
    <property type="molecule type" value="Genomic_DNA"/>
</dbReference>
<dbReference type="PROSITE" id="PS51682">
    <property type="entry name" value="SAM_OMT_I"/>
    <property type="match status" value="1"/>
</dbReference>
<dbReference type="PANTHER" id="PTHR43167">
    <property type="entry name" value="PUTATIVE (AFU_ORTHOLOGUE AFUA_6G01830)-RELATED"/>
    <property type="match status" value="1"/>
</dbReference>
<dbReference type="PATRIC" id="fig|1409788.3.peg.1019"/>
<sequence length="217" mass="24819">MKSFSYRLYLIRISFFWLFACGSVSAFSQESGDETDLDRQVKNFLENSRNNWRDMNVPEADGQLLYDIIVENNYTRAVEIGTSTGHSGIWIAWALSKTGGKLITIEINKRRYLEALANFKKAGVLAYIDVQLADAHELVPKLEGPFDFVFSDADKSWYINYFKNLDPKLEPGACFVTHNVSRHNNYNFYEYVSQLPNYKTTLDGRGAGMAISYKKAD</sequence>
<keyword evidence="3" id="KW-0949">S-adenosyl-L-methionine</keyword>
<dbReference type="Pfam" id="PF01596">
    <property type="entry name" value="Methyltransf_3"/>
    <property type="match status" value="1"/>
</dbReference>
<evidence type="ECO:0000256" key="3">
    <source>
        <dbReference type="ARBA" id="ARBA00022691"/>
    </source>
</evidence>
<dbReference type="Gene3D" id="3.40.50.150">
    <property type="entry name" value="Vaccinia Virus protein VP39"/>
    <property type="match status" value="1"/>
</dbReference>
<dbReference type="InterPro" id="IPR029063">
    <property type="entry name" value="SAM-dependent_MTases_sf"/>
</dbReference>
<dbReference type="STRING" id="1409788.NC99_10000"/>
<proteinExistence type="predicted"/>
<gene>
    <name evidence="5" type="ORF">NC99_10000</name>
</gene>
<dbReference type="RefSeq" id="WP_053180316.1">
    <property type="nucleotide sequence ID" value="NZ_LGIA01000042.1"/>
</dbReference>
<evidence type="ECO:0000313" key="5">
    <source>
        <dbReference type="EMBL" id="KOH46173.1"/>
    </source>
</evidence>
<dbReference type="GO" id="GO:0008171">
    <property type="term" value="F:O-methyltransferase activity"/>
    <property type="evidence" value="ECO:0007669"/>
    <property type="project" value="InterPro"/>
</dbReference>
<keyword evidence="6" id="KW-1185">Reference proteome</keyword>
<evidence type="ECO:0000256" key="2">
    <source>
        <dbReference type="ARBA" id="ARBA00022679"/>
    </source>
</evidence>
<organism evidence="5 6">
    <name type="scientific">Sunxiuqinia dokdonensis</name>
    <dbReference type="NCBI Taxonomy" id="1409788"/>
    <lineage>
        <taxon>Bacteria</taxon>
        <taxon>Pseudomonadati</taxon>
        <taxon>Bacteroidota</taxon>
        <taxon>Bacteroidia</taxon>
        <taxon>Marinilabiliales</taxon>
        <taxon>Prolixibacteraceae</taxon>
        <taxon>Sunxiuqinia</taxon>
    </lineage>
</organism>
<dbReference type="OrthoDB" id="9799672at2"/>
<keyword evidence="2 5" id="KW-0808">Transferase</keyword>
<feature type="signal peptide" evidence="4">
    <location>
        <begin position="1"/>
        <end position="26"/>
    </location>
</feature>
<evidence type="ECO:0000256" key="1">
    <source>
        <dbReference type="ARBA" id="ARBA00022603"/>
    </source>
</evidence>
<dbReference type="GO" id="GO:0032259">
    <property type="term" value="P:methylation"/>
    <property type="evidence" value="ECO:0007669"/>
    <property type="project" value="UniProtKB-KW"/>
</dbReference>